<dbReference type="AlphaFoldDB" id="A0A1S8KLK1"/>
<evidence type="ECO:0000313" key="5">
    <source>
        <dbReference type="Proteomes" id="UP000249099"/>
    </source>
</evidence>
<dbReference type="EMBL" id="NAQV01000008">
    <property type="protein sequence ID" value="RAN64213.1"/>
    <property type="molecule type" value="Genomic_DNA"/>
</dbReference>
<evidence type="ECO:0000313" key="3">
    <source>
        <dbReference type="EMBL" id="RAN64213.1"/>
    </source>
</evidence>
<name>A0A1S8KLK1_9LACT</name>
<dbReference type="EMBL" id="MUYF01000003">
    <property type="protein sequence ID" value="OOL80627.1"/>
    <property type="molecule type" value="Genomic_DNA"/>
</dbReference>
<evidence type="ECO:0000313" key="1">
    <source>
        <dbReference type="EMBL" id="OOL80627.1"/>
    </source>
</evidence>
<protein>
    <submittedName>
        <fullName evidence="1">Uncharacterized protein</fullName>
    </submittedName>
</protein>
<evidence type="ECO:0000313" key="4">
    <source>
        <dbReference type="Proteomes" id="UP000190409"/>
    </source>
</evidence>
<dbReference type="GeneID" id="42694787"/>
<accession>A0A1S8KLK1</accession>
<reference evidence="1 4" key="1">
    <citation type="submission" date="2017-01" db="EMBL/GenBank/DDBJ databases">
        <title>Complete Genome Sequence of Dolosigranulum pigrum isolated from a Patient with interstitial lung disease.</title>
        <authorList>
            <person name="Mukhopadhyay R."/>
            <person name="Joaquin J."/>
            <person name="Hogue R."/>
            <person name="Fitzgerald S."/>
            <person name="Jospin G."/>
            <person name="Eisen J.A."/>
            <person name="Chaturvedi V."/>
        </authorList>
    </citation>
    <scope>NUCLEOTIDE SEQUENCE [LARGE SCALE GENOMIC DNA]</scope>
    <source>
        <strain evidence="1 4">15S00348</strain>
    </source>
</reference>
<dbReference type="Proteomes" id="UP000190409">
    <property type="component" value="Unassembled WGS sequence"/>
</dbReference>
<dbReference type="Proteomes" id="UP000315953">
    <property type="component" value="Chromosome"/>
</dbReference>
<dbReference type="RefSeq" id="WP_004636594.1">
    <property type="nucleotide sequence ID" value="NZ_CALFGV010000019.1"/>
</dbReference>
<proteinExistence type="predicted"/>
<dbReference type="Proteomes" id="UP000249099">
    <property type="component" value="Unassembled WGS sequence"/>
</dbReference>
<organism evidence="1 4">
    <name type="scientific">Dolosigranulum pigrum</name>
    <dbReference type="NCBI Taxonomy" id="29394"/>
    <lineage>
        <taxon>Bacteria</taxon>
        <taxon>Bacillati</taxon>
        <taxon>Bacillota</taxon>
        <taxon>Bacilli</taxon>
        <taxon>Lactobacillales</taxon>
        <taxon>Carnobacteriaceae</taxon>
        <taxon>Dolosigranulum</taxon>
    </lineage>
</organism>
<dbReference type="KEGG" id="dpm:FNV33_03525"/>
<reference evidence="3 5" key="2">
    <citation type="submission" date="2017-03" db="EMBL/GenBank/DDBJ databases">
        <title>wgs assembly of Dolosigranulum pigrum KPL CDC strains.</title>
        <authorList>
            <person name="Brugger S.D."/>
            <person name="Pettigrew M."/>
            <person name="Kong Y."/>
            <person name="Lemon K.P."/>
        </authorList>
    </citation>
    <scope>NUCLEOTIDE SEQUENCE [LARGE SCALE GENOMIC DNA]</scope>
    <source>
        <strain evidence="3 5">KPL1931_CDC4294-98</strain>
    </source>
</reference>
<evidence type="ECO:0000313" key="2">
    <source>
        <dbReference type="EMBL" id="QDO91165.1"/>
    </source>
</evidence>
<evidence type="ECO:0000313" key="6">
    <source>
        <dbReference type="Proteomes" id="UP000315953"/>
    </source>
</evidence>
<gene>
    <name evidence="3" type="ORF">B8A44_02845</name>
    <name evidence="1" type="ORF">BWX42_01465</name>
    <name evidence="2" type="ORF">FNV33_03525</name>
</gene>
<sequence>MQLPIEMIHPTAMSPLKKFSQTCLAYIWIFWRKIQAISNTANDFERFRIQPQMPRQQISHCVKKAIRLKQPIIIQVNELDDVVSEIIGYPYISPDSSHLILKSFNQQTSYVIKGSSIRHIQQLYQDIM</sequence>
<dbReference type="EMBL" id="CP041626">
    <property type="protein sequence ID" value="QDO91165.1"/>
    <property type="molecule type" value="Genomic_DNA"/>
</dbReference>
<reference evidence="2 6" key="3">
    <citation type="submission" date="2019-07" db="EMBL/GenBank/DDBJ databases">
        <title>Genome assembly of a nasal isolate of Dolosigranulum pigrum from a chronic sinusitis patient.</title>
        <authorList>
            <person name="Baig S."/>
            <person name="Overballe-Petersen S."/>
            <person name="Kaspar U."/>
            <person name="Rendboe A."/>
            <person name="de Man T."/>
            <person name="Liu C."/>
            <person name="Price L.B."/>
            <person name="Stegger M."/>
            <person name="Becker K."/>
            <person name="Skytt Andersen P."/>
        </authorList>
    </citation>
    <scope>NUCLEOTIDE SEQUENCE [LARGE SCALE GENOMIC DNA]</scope>
    <source>
        <strain evidence="2 6">83VPs-KB5</strain>
    </source>
</reference>